<dbReference type="AlphaFoldDB" id="A0AAD3DET1"/>
<dbReference type="PANTHER" id="PTHR12419:SF10">
    <property type="entry name" value="DEUBIQUITINASE OTUD6B"/>
    <property type="match status" value="1"/>
</dbReference>
<proteinExistence type="inferred from homology"/>
<feature type="domain" description="OTU" evidence="3">
    <location>
        <begin position="222"/>
        <end position="371"/>
    </location>
</feature>
<feature type="compositionally biased region" description="Low complexity" evidence="2">
    <location>
        <begin position="132"/>
        <end position="166"/>
    </location>
</feature>
<evidence type="ECO:0000256" key="2">
    <source>
        <dbReference type="SAM" id="MobiDB-lite"/>
    </source>
</evidence>
<dbReference type="GO" id="GO:0004843">
    <property type="term" value="F:cysteine-type deubiquitinase activity"/>
    <property type="evidence" value="ECO:0007669"/>
    <property type="project" value="TreeGrafter"/>
</dbReference>
<accession>A0AAD3DET1</accession>
<dbReference type="Pfam" id="PF02338">
    <property type="entry name" value="OTU"/>
    <property type="match status" value="1"/>
</dbReference>
<evidence type="ECO:0000259" key="3">
    <source>
        <dbReference type="PROSITE" id="PS50802"/>
    </source>
</evidence>
<gene>
    <name evidence="4" type="ORF">Agub_g32</name>
</gene>
<dbReference type="Gene3D" id="3.90.70.80">
    <property type="match status" value="1"/>
</dbReference>
<name>A0AAD3DET1_9CHLO</name>
<feature type="compositionally biased region" description="Basic and acidic residues" evidence="2">
    <location>
        <begin position="104"/>
        <end position="131"/>
    </location>
</feature>
<sequence>MGRRGMKSFLKGAHKQHGSDDEAADAAPEQPSTSAPKAPASQSAQPPKAADPQPVKAADAHDADDSDDDEEGGSKGPETRGKMLQRHKREMAAHKKTVQKLGSKKKDEAARLTAEMEARHARELAELEQREQQQQQQAAGGAGGEAAASAAAAGEQLAGLELAAEAGAEHKKPSKAQKRREKLAQQEAERAARIASEQAALGPSDKAVEEAQLRALLRPHGLGIREIRADGHCLYRAIEDQLTQHAQQAPTSSSSSTSVPDYQTLRRLAAAHIRSHADDFLPFVYDEDAAGGPAEQLEEYCEELEGSAVWGGQLELGALAQALRRQIKVYATGMPLVSLGDEHAGAGGAVQLCYLRHAFGLGEHYNSVEPLVGGAEEEEGKEEGER</sequence>
<organism evidence="4 5">
    <name type="scientific">Astrephomene gubernaculifera</name>
    <dbReference type="NCBI Taxonomy" id="47775"/>
    <lineage>
        <taxon>Eukaryota</taxon>
        <taxon>Viridiplantae</taxon>
        <taxon>Chlorophyta</taxon>
        <taxon>core chlorophytes</taxon>
        <taxon>Chlorophyceae</taxon>
        <taxon>CS clade</taxon>
        <taxon>Chlamydomonadales</taxon>
        <taxon>Astrephomenaceae</taxon>
        <taxon>Astrephomene</taxon>
    </lineage>
</organism>
<dbReference type="PROSITE" id="PS50802">
    <property type="entry name" value="OTU"/>
    <property type="match status" value="1"/>
</dbReference>
<dbReference type="EMBL" id="BMAR01000001">
    <property type="protein sequence ID" value="GFR39954.1"/>
    <property type="molecule type" value="Genomic_DNA"/>
</dbReference>
<evidence type="ECO:0000256" key="1">
    <source>
        <dbReference type="ARBA" id="ARBA00010407"/>
    </source>
</evidence>
<feature type="region of interest" description="Disordered" evidence="2">
    <location>
        <begin position="1"/>
        <end position="205"/>
    </location>
</feature>
<comment type="caution">
    <text evidence="4">The sequence shown here is derived from an EMBL/GenBank/DDBJ whole genome shotgun (WGS) entry which is preliminary data.</text>
</comment>
<dbReference type="InterPro" id="IPR050704">
    <property type="entry name" value="Peptidase_C85-like"/>
</dbReference>
<dbReference type="GO" id="GO:0016579">
    <property type="term" value="P:protein deubiquitination"/>
    <property type="evidence" value="ECO:0007669"/>
    <property type="project" value="TreeGrafter"/>
</dbReference>
<dbReference type="InterPro" id="IPR003323">
    <property type="entry name" value="OTU_dom"/>
</dbReference>
<feature type="compositionally biased region" description="Low complexity" evidence="2">
    <location>
        <begin position="25"/>
        <end position="57"/>
    </location>
</feature>
<reference evidence="4 5" key="1">
    <citation type="journal article" date="2021" name="Sci. Rep.">
        <title>Genome sequencing of the multicellular alga Astrephomene provides insights into convergent evolution of germ-soma differentiation.</title>
        <authorList>
            <person name="Yamashita S."/>
            <person name="Yamamoto K."/>
            <person name="Matsuzaki R."/>
            <person name="Suzuki S."/>
            <person name="Yamaguchi H."/>
            <person name="Hirooka S."/>
            <person name="Minakuchi Y."/>
            <person name="Miyagishima S."/>
            <person name="Kawachi M."/>
            <person name="Toyoda A."/>
            <person name="Nozaki H."/>
        </authorList>
    </citation>
    <scope>NUCLEOTIDE SEQUENCE [LARGE SCALE GENOMIC DNA]</scope>
    <source>
        <strain evidence="4 5">NIES-4017</strain>
    </source>
</reference>
<feature type="compositionally biased region" description="Basic residues" evidence="2">
    <location>
        <begin position="83"/>
        <end position="98"/>
    </location>
</feature>
<dbReference type="InterPro" id="IPR038765">
    <property type="entry name" value="Papain-like_cys_pep_sf"/>
</dbReference>
<keyword evidence="5" id="KW-1185">Reference proteome</keyword>
<protein>
    <recommendedName>
        <fullName evidence="3">OTU domain-containing protein</fullName>
    </recommendedName>
</protein>
<evidence type="ECO:0000313" key="4">
    <source>
        <dbReference type="EMBL" id="GFR39954.1"/>
    </source>
</evidence>
<comment type="similarity">
    <text evidence="1">Belongs to the peptidase C85 family.</text>
</comment>
<dbReference type="SUPFAM" id="SSF54001">
    <property type="entry name" value="Cysteine proteinases"/>
    <property type="match status" value="1"/>
</dbReference>
<dbReference type="Proteomes" id="UP001054857">
    <property type="component" value="Unassembled WGS sequence"/>
</dbReference>
<evidence type="ECO:0000313" key="5">
    <source>
        <dbReference type="Proteomes" id="UP001054857"/>
    </source>
</evidence>
<feature type="compositionally biased region" description="Basic residues" evidence="2">
    <location>
        <begin position="1"/>
        <end position="16"/>
    </location>
</feature>
<feature type="compositionally biased region" description="Basic residues" evidence="2">
    <location>
        <begin position="172"/>
        <end position="181"/>
    </location>
</feature>
<dbReference type="CDD" id="cd22797">
    <property type="entry name" value="OTU_plant_OTU5-like"/>
    <property type="match status" value="1"/>
</dbReference>
<dbReference type="PANTHER" id="PTHR12419">
    <property type="entry name" value="OTU DOMAIN CONTAINING PROTEIN"/>
    <property type="match status" value="1"/>
</dbReference>
<feature type="compositionally biased region" description="Basic and acidic residues" evidence="2">
    <location>
        <begin position="182"/>
        <end position="192"/>
    </location>
</feature>